<reference evidence="1" key="1">
    <citation type="submission" date="2022-11" db="EMBL/GenBank/DDBJ databases">
        <title>Centuries of genome instability and evolution in soft-shell clam transmissible cancer (bioRxiv).</title>
        <authorList>
            <person name="Hart S.F.M."/>
            <person name="Yonemitsu M.A."/>
            <person name="Giersch R.M."/>
            <person name="Beal B.F."/>
            <person name="Arriagada G."/>
            <person name="Davis B.W."/>
            <person name="Ostrander E.A."/>
            <person name="Goff S.P."/>
            <person name="Metzger M.J."/>
        </authorList>
    </citation>
    <scope>NUCLEOTIDE SEQUENCE</scope>
    <source>
        <strain evidence="1">MELC-2E11</strain>
        <tissue evidence="1">Siphon/mantle</tissue>
    </source>
</reference>
<feature type="non-terminal residue" evidence="1">
    <location>
        <position position="120"/>
    </location>
</feature>
<dbReference type="Proteomes" id="UP001164746">
    <property type="component" value="Chromosome 3"/>
</dbReference>
<name>A0ABY7DM95_MYAAR</name>
<dbReference type="EMBL" id="CP111014">
    <property type="protein sequence ID" value="WAQ98081.1"/>
    <property type="molecule type" value="Genomic_DNA"/>
</dbReference>
<sequence>MCTIRGQIGNARGCRRSLRTFKSNMRRPSQMLMATAMRYVPGKLPTTHDSTAFPAGYNMQNAKLCTHAILEAGIQMIHKSSIAYGLTKCIELYRNFQVVYREDDDVETEEFAVACICEKR</sequence>
<keyword evidence="2" id="KW-1185">Reference proteome</keyword>
<evidence type="ECO:0000313" key="1">
    <source>
        <dbReference type="EMBL" id="WAQ98081.1"/>
    </source>
</evidence>
<protein>
    <submittedName>
        <fullName evidence="1">Uncharacterized protein</fullName>
    </submittedName>
</protein>
<proteinExistence type="predicted"/>
<accession>A0ABY7DM95</accession>
<organism evidence="1 2">
    <name type="scientific">Mya arenaria</name>
    <name type="common">Soft-shell clam</name>
    <dbReference type="NCBI Taxonomy" id="6604"/>
    <lineage>
        <taxon>Eukaryota</taxon>
        <taxon>Metazoa</taxon>
        <taxon>Spiralia</taxon>
        <taxon>Lophotrochozoa</taxon>
        <taxon>Mollusca</taxon>
        <taxon>Bivalvia</taxon>
        <taxon>Autobranchia</taxon>
        <taxon>Heteroconchia</taxon>
        <taxon>Euheterodonta</taxon>
        <taxon>Imparidentia</taxon>
        <taxon>Neoheterodontei</taxon>
        <taxon>Myida</taxon>
        <taxon>Myoidea</taxon>
        <taxon>Myidae</taxon>
        <taxon>Mya</taxon>
    </lineage>
</organism>
<evidence type="ECO:0000313" key="2">
    <source>
        <dbReference type="Proteomes" id="UP001164746"/>
    </source>
</evidence>
<gene>
    <name evidence="1" type="ORF">MAR_022454</name>
</gene>